<accession>A0A8X7WED9</accession>
<dbReference type="AlphaFoldDB" id="A0A8X7WED9"/>
<comment type="caution">
    <text evidence="1">The sequence shown here is derived from an EMBL/GenBank/DDBJ whole genome shotgun (WGS) entry which is preliminary data.</text>
</comment>
<organism evidence="1 2">
    <name type="scientific">Brassica carinata</name>
    <name type="common">Ethiopian mustard</name>
    <name type="synonym">Abyssinian cabbage</name>
    <dbReference type="NCBI Taxonomy" id="52824"/>
    <lineage>
        <taxon>Eukaryota</taxon>
        <taxon>Viridiplantae</taxon>
        <taxon>Streptophyta</taxon>
        <taxon>Embryophyta</taxon>
        <taxon>Tracheophyta</taxon>
        <taxon>Spermatophyta</taxon>
        <taxon>Magnoliopsida</taxon>
        <taxon>eudicotyledons</taxon>
        <taxon>Gunneridae</taxon>
        <taxon>Pentapetalae</taxon>
        <taxon>rosids</taxon>
        <taxon>malvids</taxon>
        <taxon>Brassicales</taxon>
        <taxon>Brassicaceae</taxon>
        <taxon>Brassiceae</taxon>
        <taxon>Brassica</taxon>
    </lineage>
</organism>
<evidence type="ECO:0000313" key="2">
    <source>
        <dbReference type="Proteomes" id="UP000886595"/>
    </source>
</evidence>
<dbReference type="Proteomes" id="UP000886595">
    <property type="component" value="Unassembled WGS sequence"/>
</dbReference>
<reference evidence="1 2" key="1">
    <citation type="submission" date="2020-02" db="EMBL/GenBank/DDBJ databases">
        <authorList>
            <person name="Ma Q."/>
            <person name="Huang Y."/>
            <person name="Song X."/>
            <person name="Pei D."/>
        </authorList>
    </citation>
    <scope>NUCLEOTIDE SEQUENCE [LARGE SCALE GENOMIC DNA]</scope>
    <source>
        <strain evidence="1">Sxm20200214</strain>
        <tissue evidence="1">Leaf</tissue>
    </source>
</reference>
<evidence type="ECO:0000313" key="1">
    <source>
        <dbReference type="EMBL" id="KAG2327345.1"/>
    </source>
</evidence>
<protein>
    <submittedName>
        <fullName evidence="1">Uncharacterized protein</fullName>
    </submittedName>
</protein>
<dbReference type="EMBL" id="JAAMPC010000002">
    <property type="protein sequence ID" value="KAG2327345.1"/>
    <property type="molecule type" value="Genomic_DNA"/>
</dbReference>
<keyword evidence="2" id="KW-1185">Reference proteome</keyword>
<name>A0A8X7WED9_BRACI</name>
<proteinExistence type="predicted"/>
<gene>
    <name evidence="1" type="ORF">Bca52824_010073</name>
</gene>
<sequence length="93" mass="10361">MYLSFGALPVLLPAFLPSPLAMDVRLCLRSTLLWCGWRFFTGVIPVSMIGVSCSFNAQSSLLSRLRLIPLPLIRVNSSSGFLLSIKDVWCSRR</sequence>